<dbReference type="AlphaFoldDB" id="A0A166C3N0"/>
<evidence type="ECO:0000259" key="1">
    <source>
        <dbReference type="Pfam" id="PF00651"/>
    </source>
</evidence>
<proteinExistence type="predicted"/>
<dbReference type="Gene3D" id="3.30.710.10">
    <property type="entry name" value="Potassium Channel Kv1.1, Chain A"/>
    <property type="match status" value="1"/>
</dbReference>
<dbReference type="SUPFAM" id="SSF54695">
    <property type="entry name" value="POZ domain"/>
    <property type="match status" value="1"/>
</dbReference>
<protein>
    <recommendedName>
        <fullName evidence="1">BTB domain-containing protein</fullName>
    </recommendedName>
</protein>
<accession>A0A166C3N0</accession>
<evidence type="ECO:0000313" key="2">
    <source>
        <dbReference type="EMBL" id="KZP13257.1"/>
    </source>
</evidence>
<organism evidence="2 3">
    <name type="scientific">Athelia psychrophila</name>
    <dbReference type="NCBI Taxonomy" id="1759441"/>
    <lineage>
        <taxon>Eukaryota</taxon>
        <taxon>Fungi</taxon>
        <taxon>Dikarya</taxon>
        <taxon>Basidiomycota</taxon>
        <taxon>Agaricomycotina</taxon>
        <taxon>Agaricomycetes</taxon>
        <taxon>Agaricomycetidae</taxon>
        <taxon>Atheliales</taxon>
        <taxon>Atheliaceae</taxon>
        <taxon>Athelia</taxon>
    </lineage>
</organism>
<name>A0A166C3N0_9AGAM</name>
<dbReference type="InterPro" id="IPR000210">
    <property type="entry name" value="BTB/POZ_dom"/>
</dbReference>
<reference evidence="2 3" key="1">
    <citation type="journal article" date="2016" name="Mol. Biol. Evol.">
        <title>Comparative Genomics of Early-Diverging Mushroom-Forming Fungi Provides Insights into the Origins of Lignocellulose Decay Capabilities.</title>
        <authorList>
            <person name="Nagy L.G."/>
            <person name="Riley R."/>
            <person name="Tritt A."/>
            <person name="Adam C."/>
            <person name="Daum C."/>
            <person name="Floudas D."/>
            <person name="Sun H."/>
            <person name="Yadav J.S."/>
            <person name="Pangilinan J."/>
            <person name="Larsson K.H."/>
            <person name="Matsuura K."/>
            <person name="Barry K."/>
            <person name="Labutti K."/>
            <person name="Kuo R."/>
            <person name="Ohm R.A."/>
            <person name="Bhattacharya S.S."/>
            <person name="Shirouzu T."/>
            <person name="Yoshinaga Y."/>
            <person name="Martin F.M."/>
            <person name="Grigoriev I.V."/>
            <person name="Hibbett D.S."/>
        </authorList>
    </citation>
    <scope>NUCLEOTIDE SEQUENCE [LARGE SCALE GENOMIC DNA]</scope>
    <source>
        <strain evidence="2 3">CBS 109695</strain>
    </source>
</reference>
<dbReference type="InterPro" id="IPR011333">
    <property type="entry name" value="SKP1/BTB/POZ_sf"/>
</dbReference>
<evidence type="ECO:0000313" key="3">
    <source>
        <dbReference type="Proteomes" id="UP000076532"/>
    </source>
</evidence>
<dbReference type="Pfam" id="PF00651">
    <property type="entry name" value="BTB"/>
    <property type="match status" value="1"/>
</dbReference>
<sequence>MPETSEASEGYTTSEHFCADDADITFASSNKVLFKIHRSNLITHSEGFSPPTGYSFSSADEIVQLTESAETLHLLFQFMYPQRQPDLRNMPGEAVFDLAEAAEKYQVFSAMETCNRQIGHSIAYVTHPVQALLYACKHDYPEVANPAARVAVFLPPISVYEGLLPDSRAIIAWTKYYAQWHEVLKVASIFQGYNPPDGKHLDCRAMRNVRIVLGQGVTSLQDLDALFAPMENIMPNTTSRWRQAVVTAISQVKEFSTFLS</sequence>
<feature type="domain" description="BTB" evidence="1">
    <location>
        <begin position="21"/>
        <end position="118"/>
    </location>
</feature>
<gene>
    <name evidence="2" type="ORF">FIBSPDRAFT_1049497</name>
</gene>
<keyword evidence="3" id="KW-1185">Reference proteome</keyword>
<dbReference type="EMBL" id="KV417635">
    <property type="protein sequence ID" value="KZP13257.1"/>
    <property type="molecule type" value="Genomic_DNA"/>
</dbReference>
<dbReference type="Proteomes" id="UP000076532">
    <property type="component" value="Unassembled WGS sequence"/>
</dbReference>
<dbReference type="OrthoDB" id="3184970at2759"/>